<gene>
    <name evidence="2" type="ORF">EWB00_008010</name>
</gene>
<dbReference type="Proteomes" id="UP000311919">
    <property type="component" value="Unassembled WGS sequence"/>
</dbReference>
<proteinExistence type="predicted"/>
<evidence type="ECO:0000313" key="3">
    <source>
        <dbReference type="Proteomes" id="UP000311919"/>
    </source>
</evidence>
<dbReference type="InterPro" id="IPR027859">
    <property type="entry name" value="KATNIP_dom"/>
</dbReference>
<dbReference type="OrthoDB" id="304622at2759"/>
<evidence type="ECO:0000313" key="2">
    <source>
        <dbReference type="EMBL" id="TNN07027.1"/>
    </source>
</evidence>
<dbReference type="PANTHER" id="PTHR21534:SF0">
    <property type="entry name" value="KATANIN-INTERACTING PROTEIN"/>
    <property type="match status" value="1"/>
</dbReference>
<dbReference type="EMBL" id="SKCS01000442">
    <property type="protein sequence ID" value="TNN07027.1"/>
    <property type="molecule type" value="Genomic_DNA"/>
</dbReference>
<protein>
    <recommendedName>
        <fullName evidence="1">KATNIP domain-containing protein</fullName>
    </recommendedName>
</protein>
<organism evidence="2 3">
    <name type="scientific">Schistosoma japonicum</name>
    <name type="common">Blood fluke</name>
    <dbReference type="NCBI Taxonomy" id="6182"/>
    <lineage>
        <taxon>Eukaryota</taxon>
        <taxon>Metazoa</taxon>
        <taxon>Spiralia</taxon>
        <taxon>Lophotrochozoa</taxon>
        <taxon>Platyhelminthes</taxon>
        <taxon>Trematoda</taxon>
        <taxon>Digenea</taxon>
        <taxon>Strigeidida</taxon>
        <taxon>Schistosomatoidea</taxon>
        <taxon>Schistosomatidae</taxon>
        <taxon>Schistosoma</taxon>
    </lineage>
</organism>
<feature type="domain" description="KATNIP" evidence="1">
    <location>
        <begin position="387"/>
        <end position="691"/>
    </location>
</feature>
<feature type="domain" description="KATNIP" evidence="1">
    <location>
        <begin position="211"/>
        <end position="366"/>
    </location>
</feature>
<dbReference type="STRING" id="6182.A0A4Z2CS16"/>
<dbReference type="InterPro" id="IPR026704">
    <property type="entry name" value="KATNIP"/>
</dbReference>
<evidence type="ECO:0000259" key="1">
    <source>
        <dbReference type="Pfam" id="PF14652"/>
    </source>
</evidence>
<dbReference type="Pfam" id="PF14652">
    <property type="entry name" value="DUF4457"/>
    <property type="match status" value="2"/>
</dbReference>
<dbReference type="PANTHER" id="PTHR21534">
    <property type="entry name" value="KATANIN-INTERACTING PROTEIN"/>
    <property type="match status" value="1"/>
</dbReference>
<comment type="caution">
    <text evidence="2">The sequence shown here is derived from an EMBL/GenBank/DDBJ whole genome shotgun (WGS) entry which is preliminary data.</text>
</comment>
<dbReference type="AlphaFoldDB" id="A0A4Z2CS16"/>
<sequence length="730" mass="86463">MTQQSVKYVVEEINTNYENYLIYLKQRNKQRQLLHRKTDEDLIKERLEKGFQLYFNAATKYLNKNSYEYCNTKHIFNNWGNKLWIGLNGIEILINNIKSMKNFPKLINISIINLNNNNNNQLLVDNDNLFKSSFTTYNLHDMWMINIDQLPIRIEFTYQFYQLSMNDRITLNIWNFQYDGLYNVGVKKCCLSIIYANKSLVIYNDILHKDIISTWGDLYYVGLNGIEIFLSNGINITSLCHITANPLDINILPEYNNDPRIITNLIDGINWTRDDTHMWLTPFTLGKRHFIEITLPQWITSSIALIRIWNYNKSRVHSYRGVKELIIYLDNQPIFYNEINKATGLEYGELEDFCETILFCTNNEILNRIDKDFTELTIIDTYYIEITLLEPWNNDSEYIGLTGIDFLDKTGNSIKIKSIHLNNNDNNDNVDVNHNTTESTMCITNLLNTKNHTTNINHMWYTKYNRNSSPPILKFYPTIQNALFLSIFNTLLIWNYNNRQIGYDYSCKLINIKLKKSNIIINESIILLRQPPGHIEYPYEQMINLSKFQQYTTYYYNYLFINNNFHLPIGFVYQMNILSNWSNHHYYYVGLDGIQLLSYNGHIININKHEIFTYPNMKSTLYNTSTLLYNNLHNINALIDNVISTNHDIMLKHSWLTTMLPNRINKIFIVFNQPICLLGIRLWNYMHKIEYGENPDCILNKQNYYKQNRMNESIVYGLQSPIDVNNESEI</sequence>
<keyword evidence="3" id="KW-1185">Reference proteome</keyword>
<name>A0A4Z2CS16_SCHJA</name>
<reference evidence="2 3" key="1">
    <citation type="submission" date="2019-03" db="EMBL/GenBank/DDBJ databases">
        <title>An improved genome assembly of the fluke Schistosoma japonicum.</title>
        <authorList>
            <person name="Hu W."/>
            <person name="Luo F."/>
            <person name="Yin M."/>
            <person name="Mo X."/>
            <person name="Sun C."/>
            <person name="Wu Q."/>
            <person name="Zhu B."/>
            <person name="Xiang M."/>
            <person name="Wang J."/>
            <person name="Wang Y."/>
            <person name="Zhang T."/>
            <person name="Xu B."/>
            <person name="Zheng H."/>
            <person name="Feng Z."/>
        </authorList>
    </citation>
    <scope>NUCLEOTIDE SEQUENCE [LARGE SCALE GENOMIC DNA]</scope>
    <source>
        <strain evidence="2">HuSjv2</strain>
        <tissue evidence="2">Worms</tissue>
    </source>
</reference>
<accession>A0A4Z2CS16</accession>